<dbReference type="RefSeq" id="XP_031052693.1">
    <property type="nucleotide sequence ID" value="XM_031217581.1"/>
</dbReference>
<dbReference type="VEuPathDB" id="FungiDB:FOIG_16150"/>
<name>X0INV2_FUSO5</name>
<dbReference type="Proteomes" id="UP000030685">
    <property type="component" value="Unassembled WGS sequence"/>
</dbReference>
<protein>
    <recommendedName>
        <fullName evidence="1">AB hydrolase-1 domain-containing protein</fullName>
    </recommendedName>
</protein>
<dbReference type="EMBL" id="KK036139">
    <property type="protein sequence ID" value="EXL90603.1"/>
    <property type="molecule type" value="Genomic_DNA"/>
</dbReference>
<dbReference type="InterPro" id="IPR000073">
    <property type="entry name" value="AB_hydrolase_1"/>
</dbReference>
<reference evidence="2" key="2">
    <citation type="submission" date="2014-03" db="EMBL/GenBank/DDBJ databases">
        <title>The Genome Annotation of Fusarium oxysporum II5.</title>
        <authorList>
            <consortium name="The Broad Institute Genomics Platform"/>
            <person name="Ma L.-J."/>
            <person name="Corby-Kistler H."/>
            <person name="Broz K."/>
            <person name="Gale L.R."/>
            <person name="Jonkers W."/>
            <person name="O'Donnell K."/>
            <person name="Ploetz R."/>
            <person name="Steinberg C."/>
            <person name="Schwartz D.C."/>
            <person name="VanEtten H."/>
            <person name="Zhou S."/>
            <person name="Young S.K."/>
            <person name="Zeng Q."/>
            <person name="Gargeya S."/>
            <person name="Fitzgerald M."/>
            <person name="Abouelleil A."/>
            <person name="Alvarado L."/>
            <person name="Chapman S.B."/>
            <person name="Gainer-Dewar J."/>
            <person name="Goldberg J."/>
            <person name="Griggs A."/>
            <person name="Gujja S."/>
            <person name="Hansen M."/>
            <person name="Howarth C."/>
            <person name="Imamovic A."/>
            <person name="Ireland A."/>
            <person name="Larimer J."/>
            <person name="McCowan C."/>
            <person name="Murphy C."/>
            <person name="Pearson M."/>
            <person name="Poon T.W."/>
            <person name="Priest M."/>
            <person name="Roberts A."/>
            <person name="Saif S."/>
            <person name="Shea T."/>
            <person name="Sykes S."/>
            <person name="Wortman J."/>
            <person name="Nusbaum C."/>
            <person name="Birren B."/>
        </authorList>
    </citation>
    <scope>NUCLEOTIDE SEQUENCE</scope>
    <source>
        <strain evidence="2">54006</strain>
    </source>
</reference>
<dbReference type="InterPro" id="IPR029058">
    <property type="entry name" value="AB_hydrolase_fold"/>
</dbReference>
<evidence type="ECO:0000259" key="1">
    <source>
        <dbReference type="Pfam" id="PF12697"/>
    </source>
</evidence>
<dbReference type="Pfam" id="PF12697">
    <property type="entry name" value="Abhydrolase_6"/>
    <property type="match status" value="1"/>
</dbReference>
<evidence type="ECO:0000313" key="2">
    <source>
        <dbReference type="EMBL" id="EXL90603.1"/>
    </source>
</evidence>
<sequence>MKCVLKTTKEMAQATQNTITKFEIVGNTGSSYPLIIFFHGSGDSCKSWGALAELLRPAYHLLLWDRQDPYVRTDVAISELLGFLDSRDTPKQYVLIAHSYGGTFARLFLEARPHQVAGIVLAETGAEPTIDARLEQRQYDKKILGNKPLVVIRGNTLKWKQLQYDQAIAAEQNLASPTLLMQKKLLDATDKEDERLKKAQLQLSRNNRYVHIPDVSHDVIIEKPEAVREAVCWVMEHLQTGEGEVREEEIQVQARGEDVTVAKKSFRDRLRGAKKMSLRGSLSKLFKKSDK</sequence>
<dbReference type="GeneID" id="42041325"/>
<dbReference type="HOGENOM" id="CLU_065608_0_0_1"/>
<feature type="domain" description="AB hydrolase-1" evidence="1">
    <location>
        <begin position="35"/>
        <end position="229"/>
    </location>
</feature>
<dbReference type="SUPFAM" id="SSF53474">
    <property type="entry name" value="alpha/beta-Hydrolases"/>
    <property type="match status" value="1"/>
</dbReference>
<reference evidence="2" key="1">
    <citation type="submission" date="2011-11" db="EMBL/GenBank/DDBJ databases">
        <title>The Genome Sequence of Fusarium oxysporum II5.</title>
        <authorList>
            <consortium name="The Broad Institute Genome Sequencing Platform"/>
            <person name="Ma L.-J."/>
            <person name="Gale L.R."/>
            <person name="Schwartz D.C."/>
            <person name="Zhou S."/>
            <person name="Corby-Kistler H."/>
            <person name="Young S.K."/>
            <person name="Zeng Q."/>
            <person name="Gargeya S."/>
            <person name="Fitzgerald M."/>
            <person name="Haas B."/>
            <person name="Abouelleil A."/>
            <person name="Alvarado L."/>
            <person name="Arachchi H.M."/>
            <person name="Berlin A."/>
            <person name="Brown A."/>
            <person name="Chapman S.B."/>
            <person name="Chen Z."/>
            <person name="Dunbar C."/>
            <person name="Freedman E."/>
            <person name="Gearin G."/>
            <person name="Goldberg J."/>
            <person name="Griggs A."/>
            <person name="Gujja S."/>
            <person name="Heiman D."/>
            <person name="Howarth C."/>
            <person name="Larson L."/>
            <person name="Lui A."/>
            <person name="MacDonald P.J.P."/>
            <person name="Montmayeur A."/>
            <person name="Murphy C."/>
            <person name="Neiman D."/>
            <person name="Pearson M."/>
            <person name="Priest M."/>
            <person name="Roberts A."/>
            <person name="Saif S."/>
            <person name="Shea T."/>
            <person name="Shenoy N."/>
            <person name="Sisk P."/>
            <person name="Stolte C."/>
            <person name="Sykes S."/>
            <person name="Wortman J."/>
            <person name="Nusbaum C."/>
            <person name="Birren B."/>
        </authorList>
    </citation>
    <scope>NUCLEOTIDE SEQUENCE [LARGE SCALE GENOMIC DNA]</scope>
    <source>
        <strain evidence="2">54006</strain>
    </source>
</reference>
<dbReference type="AlphaFoldDB" id="X0INV2"/>
<accession>X0INV2</accession>
<dbReference type="Gene3D" id="3.40.50.1820">
    <property type="entry name" value="alpha/beta hydrolase"/>
    <property type="match status" value="1"/>
</dbReference>
<gene>
    <name evidence="2" type="ORF">FOIG_16150</name>
</gene>
<organism evidence="2">
    <name type="scientific">Fusarium odoratissimum (strain NRRL 54006)</name>
    <dbReference type="NCBI Taxonomy" id="1089451"/>
    <lineage>
        <taxon>Eukaryota</taxon>
        <taxon>Fungi</taxon>
        <taxon>Dikarya</taxon>
        <taxon>Ascomycota</taxon>
        <taxon>Pezizomycotina</taxon>
        <taxon>Sordariomycetes</taxon>
        <taxon>Hypocreomycetidae</taxon>
        <taxon>Hypocreales</taxon>
        <taxon>Nectriaceae</taxon>
        <taxon>Fusarium</taxon>
        <taxon>Fusarium oxysporum species complex</taxon>
        <taxon>Fusarium oxysporum f. sp. cubense (strain race 4)</taxon>
    </lineage>
</organism>
<proteinExistence type="predicted"/>